<dbReference type="VEuPathDB" id="TriTrypDB:TRSC58_00397"/>
<dbReference type="InterPro" id="IPR013083">
    <property type="entry name" value="Znf_RING/FYVE/PHD"/>
</dbReference>
<feature type="binding site" evidence="7">
    <location>
        <position position="407"/>
    </location>
    <ligand>
        <name>Zn(2+)</name>
        <dbReference type="ChEBI" id="CHEBI:29105"/>
        <label>2</label>
    </ligand>
</feature>
<dbReference type="InterPro" id="IPR036971">
    <property type="entry name" value="PDEase_catalytic_dom_sf"/>
</dbReference>
<feature type="domain" description="FYVE-type" evidence="11">
    <location>
        <begin position="15"/>
        <end position="73"/>
    </location>
</feature>
<dbReference type="SMART" id="SM00471">
    <property type="entry name" value="HDc"/>
    <property type="match status" value="1"/>
</dbReference>
<feature type="binding site" evidence="7">
    <location>
        <position position="518"/>
    </location>
    <ligand>
        <name>Zn(2+)</name>
        <dbReference type="ChEBI" id="CHEBI:29105"/>
        <label>1</label>
    </ligand>
</feature>
<evidence type="ECO:0000256" key="3">
    <source>
        <dbReference type="ARBA" id="ARBA00022801"/>
    </source>
</evidence>
<evidence type="ECO:0000256" key="4">
    <source>
        <dbReference type="ARBA" id="ARBA00022833"/>
    </source>
</evidence>
<dbReference type="RefSeq" id="XP_029237842.1">
    <property type="nucleotide sequence ID" value="XM_029382262.1"/>
</dbReference>
<evidence type="ECO:0000313" key="14">
    <source>
        <dbReference type="Proteomes" id="UP000283634"/>
    </source>
</evidence>
<sequence>MSEIPGLPVQKGRSDGRSDSCATCGNKFSPPTAKSNCPCCEKLCCSDCVQAECAIVAGSASSKVCIDCFSMLQSNRHTGPVESSPSPEFYAASVSPPRSLTPANGRERSAAAHARASGDERTQDALAVDGECASLSVFQQYVGDPKHSEFLQTKSDSLLRHLRERELELQSLRVERDRAIAPIAPGEKCIWNKTEVQQTSEENAKELREQLDSAQLRMGAMETELKKALDRAKSSEATVQLLQQRIGRYEDEVARLQQSQKGLETAPGSVHKDTLWTRKLHPSIVQDTVLTVVTPKSCEASGLDVNLRDWKFDSFEVASRVPSVLQSVAMNVALAWNLFSSHDEFQRWVMLVAAVENNYRPNAYHNAIHAADALQGVFYLVTSATPLMEHMTPLELKAAAFAALVHDVRHPGRTSGFLAAVQDPVSYKYSGSGSLEQLHVATAFELLTVPEFDFTSSMDNASFLEFKNIVTHLILHTELRLHHDIISKLGAKVGAGRLDCTRKEDRLDALSFILHAADIGAPSRGVAIARRWLVVLQEFADQAEDERRRGLPVTPGFDTPSLVESSQIAFLDFFVIPTFDLLHQLFSSIEEPLHNLRKLREVYAAKAGVKTPFPPPVDYRGQEEKSQRLEAGLAEHRSQGREFYRLLEELKTAGINLKRKSAALRTKEEELIKRSCLQGQGEGRWKFDPAKTGDELQTEKEMRGPQQVYIDPLRNETVEATAGRDGTRDQVGGWSETIEARERKLREREAALMMSARSMDIREKKLAAFSEKLADIAERLHAEQKRVRETENPAVALPHRESLLVATGDADINMARPSLAQHEAEERLAKKYNEVDELLLMVRAMRIECVAISGTDVRQRALSATLAEREAAIAEAVELSRQRRRQAEEGRGLRPTSMQLSRLESAIFQLTAAITLLAE</sequence>
<dbReference type="PROSITE" id="PS51845">
    <property type="entry name" value="PDEASE_I_2"/>
    <property type="match status" value="1"/>
</dbReference>
<gene>
    <name evidence="13" type="ORF">TraAM80_05382</name>
</gene>
<feature type="compositionally biased region" description="Polar residues" evidence="10">
    <location>
        <begin position="77"/>
        <end position="86"/>
    </location>
</feature>
<keyword evidence="3 13" id="KW-0378">Hydrolase</keyword>
<dbReference type="OrthoDB" id="568146at2759"/>
<dbReference type="GO" id="GO:0004115">
    <property type="term" value="F:3',5'-cyclic-AMP phosphodiesterase activity"/>
    <property type="evidence" value="ECO:0007669"/>
    <property type="project" value="UniProtKB-EC"/>
</dbReference>
<feature type="binding site" evidence="6">
    <location>
        <begin position="365"/>
        <end position="369"/>
    </location>
    <ligand>
        <name>AMP</name>
        <dbReference type="ChEBI" id="CHEBI:456215"/>
    </ligand>
</feature>
<keyword evidence="4" id="KW-0862">Zinc</keyword>
<keyword evidence="2 8" id="KW-0863">Zinc-finger</keyword>
<dbReference type="InterPro" id="IPR003607">
    <property type="entry name" value="HD/PDEase_dom"/>
</dbReference>
<accession>A0A3R7KYN7</accession>
<protein>
    <submittedName>
        <fullName evidence="13">Putative cAMP phosphodiesterase A</fullName>
        <ecNumber evidence="13">3.1.4.17</ecNumber>
        <ecNumber evidence="13">3.1.4.53</ecNumber>
    </submittedName>
</protein>
<evidence type="ECO:0000256" key="7">
    <source>
        <dbReference type="PIRSR" id="PIRSR623088-3"/>
    </source>
</evidence>
<dbReference type="Pfam" id="PF00233">
    <property type="entry name" value="PDEase_I"/>
    <property type="match status" value="1"/>
</dbReference>
<feature type="binding site" evidence="7">
    <location>
        <position position="369"/>
    </location>
    <ligand>
        <name>Zn(2+)</name>
        <dbReference type="ChEBI" id="CHEBI:29105"/>
        <label>1</label>
    </ligand>
</feature>
<evidence type="ECO:0000313" key="13">
    <source>
        <dbReference type="EMBL" id="RNF03996.1"/>
    </source>
</evidence>
<dbReference type="CDD" id="cd00077">
    <property type="entry name" value="HDc"/>
    <property type="match status" value="1"/>
</dbReference>
<evidence type="ECO:0000256" key="9">
    <source>
        <dbReference type="SAM" id="Coils"/>
    </source>
</evidence>
<feature type="coiled-coil region" evidence="9">
    <location>
        <begin position="197"/>
        <end position="266"/>
    </location>
</feature>
<dbReference type="GO" id="GO:0007165">
    <property type="term" value="P:signal transduction"/>
    <property type="evidence" value="ECO:0007669"/>
    <property type="project" value="InterPro"/>
</dbReference>
<dbReference type="InterPro" id="IPR017455">
    <property type="entry name" value="Znf_FYVE-rel"/>
</dbReference>
<dbReference type="EC" id="3.1.4.17" evidence="13"/>
<dbReference type="InterPro" id="IPR002073">
    <property type="entry name" value="PDEase_catalytic_dom"/>
</dbReference>
<feature type="binding site" evidence="6">
    <location>
        <position position="518"/>
    </location>
    <ligand>
        <name>AMP</name>
        <dbReference type="ChEBI" id="CHEBI:456215"/>
    </ligand>
</feature>
<evidence type="ECO:0000256" key="2">
    <source>
        <dbReference type="ARBA" id="ARBA00022771"/>
    </source>
</evidence>
<feature type="active site" description="Proton donor" evidence="5">
    <location>
        <position position="365"/>
    </location>
</feature>
<keyword evidence="1 7" id="KW-0479">Metal-binding</keyword>
<dbReference type="EMBL" id="MKGL01000177">
    <property type="protein sequence ID" value="RNF03996.1"/>
    <property type="molecule type" value="Genomic_DNA"/>
</dbReference>
<keyword evidence="9" id="KW-0175">Coiled coil</keyword>
<dbReference type="Gene3D" id="3.30.40.10">
    <property type="entry name" value="Zinc/RING finger domain, C3HC4 (zinc finger)"/>
    <property type="match status" value="1"/>
</dbReference>
<keyword evidence="14" id="KW-1185">Reference proteome</keyword>
<dbReference type="SUPFAM" id="SSF57903">
    <property type="entry name" value="FYVE/PHD zinc finger"/>
    <property type="match status" value="1"/>
</dbReference>
<dbReference type="Gene3D" id="1.10.1300.10">
    <property type="entry name" value="3'5'-cyclic nucleotide phosphodiesterase, catalytic domain"/>
    <property type="match status" value="1"/>
</dbReference>
<evidence type="ECO:0000256" key="6">
    <source>
        <dbReference type="PIRSR" id="PIRSR623088-2"/>
    </source>
</evidence>
<name>A0A3R7KYN7_TRYRA</name>
<feature type="domain" description="PDEase" evidence="12">
    <location>
        <begin position="277"/>
        <end position="610"/>
    </location>
</feature>
<dbReference type="CDD" id="cd00065">
    <property type="entry name" value="FYVE_like_SF"/>
    <property type="match status" value="1"/>
</dbReference>
<feature type="binding site" evidence="7">
    <location>
        <position position="407"/>
    </location>
    <ligand>
        <name>Zn(2+)</name>
        <dbReference type="ChEBI" id="CHEBI:29105"/>
        <label>1</label>
    </ligand>
</feature>
<dbReference type="AlphaFoldDB" id="A0A3R7KYN7"/>
<feature type="binding site" evidence="6">
    <location>
        <position position="407"/>
    </location>
    <ligand>
        <name>AMP</name>
        <dbReference type="ChEBI" id="CHEBI:456215"/>
    </ligand>
</feature>
<feature type="binding site" evidence="6">
    <location>
        <position position="567"/>
    </location>
    <ligand>
        <name>AMP</name>
        <dbReference type="ChEBI" id="CHEBI:456215"/>
    </ligand>
</feature>
<dbReference type="OMA" id="CVQAECA"/>
<evidence type="ECO:0000256" key="10">
    <source>
        <dbReference type="SAM" id="MobiDB-lite"/>
    </source>
</evidence>
<feature type="region of interest" description="Disordered" evidence="10">
    <location>
        <begin position="77"/>
        <end position="106"/>
    </location>
</feature>
<comment type="caution">
    <text evidence="13">The sequence shown here is derived from an EMBL/GenBank/DDBJ whole genome shotgun (WGS) entry which is preliminary data.</text>
</comment>
<evidence type="ECO:0000256" key="1">
    <source>
        <dbReference type="ARBA" id="ARBA00022723"/>
    </source>
</evidence>
<proteinExistence type="predicted"/>
<dbReference type="EC" id="3.1.4.53" evidence="13"/>
<reference evidence="13 14" key="1">
    <citation type="journal article" date="2018" name="BMC Genomics">
        <title>Genomic comparison of Trypanosoma conorhini and Trypanosoma rangeli to Trypanosoma cruzi strains of high and low virulence.</title>
        <authorList>
            <person name="Bradwell K.R."/>
            <person name="Koparde V.N."/>
            <person name="Matveyev A.V."/>
            <person name="Serrano M.G."/>
            <person name="Alves J.M."/>
            <person name="Parikh H."/>
            <person name="Huang B."/>
            <person name="Lee V."/>
            <person name="Espinosa-Alvarez O."/>
            <person name="Ortiz P.A."/>
            <person name="Costa-Martins A.G."/>
            <person name="Teixeira M.M."/>
            <person name="Buck G.A."/>
        </authorList>
    </citation>
    <scope>NUCLEOTIDE SEQUENCE [LARGE SCALE GENOMIC DNA]</scope>
    <source>
        <strain evidence="13 14">AM80</strain>
    </source>
</reference>
<dbReference type="SUPFAM" id="SSF109604">
    <property type="entry name" value="HD-domain/PDEase-like"/>
    <property type="match status" value="1"/>
</dbReference>
<feature type="binding site" evidence="7">
    <location>
        <position position="406"/>
    </location>
    <ligand>
        <name>Zn(2+)</name>
        <dbReference type="ChEBI" id="CHEBI:29105"/>
        <label>1</label>
    </ligand>
</feature>
<dbReference type="InterPro" id="IPR023088">
    <property type="entry name" value="PDEase"/>
</dbReference>
<dbReference type="SUPFAM" id="SSF57997">
    <property type="entry name" value="Tropomyosin"/>
    <property type="match status" value="1"/>
</dbReference>
<dbReference type="PRINTS" id="PR00387">
    <property type="entry name" value="PDIESTERASE1"/>
</dbReference>
<dbReference type="InterPro" id="IPR011011">
    <property type="entry name" value="Znf_FYVE_PHD"/>
</dbReference>
<organism evidence="13 14">
    <name type="scientific">Trypanosoma rangeli</name>
    <dbReference type="NCBI Taxonomy" id="5698"/>
    <lineage>
        <taxon>Eukaryota</taxon>
        <taxon>Discoba</taxon>
        <taxon>Euglenozoa</taxon>
        <taxon>Kinetoplastea</taxon>
        <taxon>Metakinetoplastina</taxon>
        <taxon>Trypanosomatida</taxon>
        <taxon>Trypanosomatidae</taxon>
        <taxon>Trypanosoma</taxon>
        <taxon>Herpetosoma</taxon>
    </lineage>
</organism>
<dbReference type="PROSITE" id="PS50178">
    <property type="entry name" value="ZF_FYVE"/>
    <property type="match status" value="1"/>
</dbReference>
<dbReference type="GeneID" id="40329315"/>
<evidence type="ECO:0000259" key="11">
    <source>
        <dbReference type="PROSITE" id="PS50178"/>
    </source>
</evidence>
<dbReference type="PANTHER" id="PTHR11347">
    <property type="entry name" value="CYCLIC NUCLEOTIDE PHOSPHODIESTERASE"/>
    <property type="match status" value="1"/>
</dbReference>
<evidence type="ECO:0000259" key="12">
    <source>
        <dbReference type="PROSITE" id="PS51845"/>
    </source>
</evidence>
<dbReference type="Proteomes" id="UP000283634">
    <property type="component" value="Unassembled WGS sequence"/>
</dbReference>
<evidence type="ECO:0000256" key="5">
    <source>
        <dbReference type="PIRSR" id="PIRSR623088-1"/>
    </source>
</evidence>
<evidence type="ECO:0000256" key="8">
    <source>
        <dbReference type="PROSITE-ProRule" id="PRU00091"/>
    </source>
</evidence>
<dbReference type="GO" id="GO:0008270">
    <property type="term" value="F:zinc ion binding"/>
    <property type="evidence" value="ECO:0007669"/>
    <property type="project" value="UniProtKB-KW"/>
</dbReference>